<comment type="caution">
    <text evidence="6">The sequence shown here is derived from an EMBL/GenBank/DDBJ whole genome shotgun (WGS) entry which is preliminary data.</text>
</comment>
<dbReference type="AlphaFoldDB" id="A0A4R2QBX8"/>
<dbReference type="OrthoDB" id="4131546at2"/>
<dbReference type="GO" id="GO:0003700">
    <property type="term" value="F:DNA-binding transcription factor activity"/>
    <property type="evidence" value="ECO:0007669"/>
    <property type="project" value="InterPro"/>
</dbReference>
<sequence length="303" mass="32851">MIDLRRLQVLRAVEQCGGVTAAARALHLTPSAVSQQVRALANDLGVELLVHEGRGVKLTSAAHLALRHAHELFRQWEEAAADIRKHEANPPGTVRLCGFPSALTALLIPTASALQESNPAMRVHLREAETPECFELLLSEEADLAVVVPNANSPTLDDPRFDQSPLLDDVIDLLVPDDHHLAERDSITLSEAASETWIVAEPTSTEQHALAIGACTTAGFRPRIGHYATDWQTVLHLVTAGYGVYLLPRLVEIPAQARLRRLPVTGKPRLVRRILVASRKGSRHHAHLAAAGRILHGIAAAIA</sequence>
<name>A0A4R2QBX8_9PSEU</name>
<dbReference type="InterPro" id="IPR036390">
    <property type="entry name" value="WH_DNA-bd_sf"/>
</dbReference>
<dbReference type="Pfam" id="PF00126">
    <property type="entry name" value="HTH_1"/>
    <property type="match status" value="1"/>
</dbReference>
<dbReference type="SUPFAM" id="SSF46785">
    <property type="entry name" value="Winged helix' DNA-binding domain"/>
    <property type="match status" value="1"/>
</dbReference>
<organism evidence="6 7">
    <name type="scientific">Tamaricihabitans halophyticus</name>
    <dbReference type="NCBI Taxonomy" id="1262583"/>
    <lineage>
        <taxon>Bacteria</taxon>
        <taxon>Bacillati</taxon>
        <taxon>Actinomycetota</taxon>
        <taxon>Actinomycetes</taxon>
        <taxon>Pseudonocardiales</taxon>
        <taxon>Pseudonocardiaceae</taxon>
        <taxon>Tamaricihabitans</taxon>
    </lineage>
</organism>
<dbReference type="InterPro" id="IPR036388">
    <property type="entry name" value="WH-like_DNA-bd_sf"/>
</dbReference>
<dbReference type="SUPFAM" id="SSF53850">
    <property type="entry name" value="Periplasmic binding protein-like II"/>
    <property type="match status" value="1"/>
</dbReference>
<dbReference type="GO" id="GO:0003677">
    <property type="term" value="F:DNA binding"/>
    <property type="evidence" value="ECO:0007669"/>
    <property type="project" value="UniProtKB-KW"/>
</dbReference>
<dbReference type="PANTHER" id="PTHR30346">
    <property type="entry name" value="TRANSCRIPTIONAL DUAL REGULATOR HCAR-RELATED"/>
    <property type="match status" value="1"/>
</dbReference>
<dbReference type="Gene3D" id="3.40.190.10">
    <property type="entry name" value="Periplasmic binding protein-like II"/>
    <property type="match status" value="2"/>
</dbReference>
<dbReference type="Pfam" id="PF03466">
    <property type="entry name" value="LysR_substrate"/>
    <property type="match status" value="1"/>
</dbReference>
<keyword evidence="2" id="KW-0805">Transcription regulation</keyword>
<gene>
    <name evidence="6" type="ORF">EV191_115104</name>
</gene>
<dbReference type="InterPro" id="IPR000847">
    <property type="entry name" value="LysR_HTH_N"/>
</dbReference>
<dbReference type="PROSITE" id="PS50931">
    <property type="entry name" value="HTH_LYSR"/>
    <property type="match status" value="1"/>
</dbReference>
<evidence type="ECO:0000256" key="3">
    <source>
        <dbReference type="ARBA" id="ARBA00023125"/>
    </source>
</evidence>
<dbReference type="EMBL" id="SLXQ01000015">
    <property type="protein sequence ID" value="TCP45824.1"/>
    <property type="molecule type" value="Genomic_DNA"/>
</dbReference>
<evidence type="ECO:0000256" key="2">
    <source>
        <dbReference type="ARBA" id="ARBA00023015"/>
    </source>
</evidence>
<keyword evidence="3" id="KW-0238">DNA-binding</keyword>
<keyword evidence="7" id="KW-1185">Reference proteome</keyword>
<dbReference type="Gene3D" id="1.10.10.10">
    <property type="entry name" value="Winged helix-like DNA-binding domain superfamily/Winged helix DNA-binding domain"/>
    <property type="match status" value="1"/>
</dbReference>
<evidence type="ECO:0000313" key="7">
    <source>
        <dbReference type="Proteomes" id="UP000294911"/>
    </source>
</evidence>
<dbReference type="RefSeq" id="WP_132879943.1">
    <property type="nucleotide sequence ID" value="NZ_SLXQ01000015.1"/>
</dbReference>
<accession>A0A4R2QBX8</accession>
<dbReference type="PANTHER" id="PTHR30346:SF29">
    <property type="entry name" value="LYSR SUBSTRATE-BINDING"/>
    <property type="match status" value="1"/>
</dbReference>
<comment type="similarity">
    <text evidence="1">Belongs to the LysR transcriptional regulatory family.</text>
</comment>
<keyword evidence="4" id="KW-0804">Transcription</keyword>
<evidence type="ECO:0000256" key="1">
    <source>
        <dbReference type="ARBA" id="ARBA00009437"/>
    </source>
</evidence>
<dbReference type="CDD" id="cd08423">
    <property type="entry name" value="PBP2_LTTR_like_6"/>
    <property type="match status" value="1"/>
</dbReference>
<evidence type="ECO:0000313" key="6">
    <source>
        <dbReference type="EMBL" id="TCP45824.1"/>
    </source>
</evidence>
<evidence type="ECO:0000256" key="4">
    <source>
        <dbReference type="ARBA" id="ARBA00023163"/>
    </source>
</evidence>
<proteinExistence type="inferred from homology"/>
<reference evidence="6 7" key="1">
    <citation type="submission" date="2019-03" db="EMBL/GenBank/DDBJ databases">
        <title>Genomic Encyclopedia of Type Strains, Phase IV (KMG-IV): sequencing the most valuable type-strain genomes for metagenomic binning, comparative biology and taxonomic classification.</title>
        <authorList>
            <person name="Goeker M."/>
        </authorList>
    </citation>
    <scope>NUCLEOTIDE SEQUENCE [LARGE SCALE GENOMIC DNA]</scope>
    <source>
        <strain evidence="6 7">DSM 45765</strain>
    </source>
</reference>
<protein>
    <submittedName>
        <fullName evidence="6">LysR family transcriptional regulator</fullName>
    </submittedName>
</protein>
<dbReference type="Proteomes" id="UP000294911">
    <property type="component" value="Unassembled WGS sequence"/>
</dbReference>
<dbReference type="GO" id="GO:0032993">
    <property type="term" value="C:protein-DNA complex"/>
    <property type="evidence" value="ECO:0007669"/>
    <property type="project" value="TreeGrafter"/>
</dbReference>
<feature type="domain" description="HTH lysR-type" evidence="5">
    <location>
        <begin position="2"/>
        <end position="59"/>
    </location>
</feature>
<dbReference type="InterPro" id="IPR005119">
    <property type="entry name" value="LysR_subst-bd"/>
</dbReference>
<evidence type="ECO:0000259" key="5">
    <source>
        <dbReference type="PROSITE" id="PS50931"/>
    </source>
</evidence>